<proteinExistence type="predicted"/>
<keyword evidence="1" id="KW-0238">DNA-binding</keyword>
<name>N0BGU1_9EURY</name>
<dbReference type="STRING" id="387631.Asulf_02281"/>
<evidence type="ECO:0000313" key="4">
    <source>
        <dbReference type="Proteomes" id="UP000013307"/>
    </source>
</evidence>
<dbReference type="InterPro" id="IPR010095">
    <property type="entry name" value="Cas12f1-like_TNB"/>
</dbReference>
<evidence type="ECO:0000256" key="1">
    <source>
        <dbReference type="ARBA" id="ARBA00023125"/>
    </source>
</evidence>
<dbReference type="EMBL" id="CP005290">
    <property type="protein sequence ID" value="AGK62233.1"/>
    <property type="molecule type" value="Genomic_DNA"/>
</dbReference>
<dbReference type="KEGG" id="ast:Asulf_02281"/>
<evidence type="ECO:0000259" key="2">
    <source>
        <dbReference type="Pfam" id="PF07282"/>
    </source>
</evidence>
<accession>N0BGU1</accession>
<dbReference type="AlphaFoldDB" id="N0BGU1"/>
<evidence type="ECO:0000313" key="3">
    <source>
        <dbReference type="EMBL" id="AGK62233.1"/>
    </source>
</evidence>
<dbReference type="eggNOG" id="arCOG00683">
    <property type="taxonomic scope" value="Archaea"/>
</dbReference>
<protein>
    <recommendedName>
        <fullName evidence="2">Cas12f1-like TNB domain-containing protein</fullName>
    </recommendedName>
</protein>
<dbReference type="GO" id="GO:0003677">
    <property type="term" value="F:DNA binding"/>
    <property type="evidence" value="ECO:0007669"/>
    <property type="project" value="UniProtKB-KW"/>
</dbReference>
<dbReference type="HOGENOM" id="CLU_2044288_0_0_2"/>
<keyword evidence="4" id="KW-1185">Reference proteome</keyword>
<feature type="domain" description="Cas12f1-like TNB" evidence="2">
    <location>
        <begin position="8"/>
        <end position="72"/>
    </location>
</feature>
<sequence length="120" mass="13722">MIHNFWSFRYVVDRLKITAENFGIKVKLVNEAYTSSRCLWCGSKNVKKHKRLFKCLNCGVKAHRDIVGVLNIARLHGEGFNGVLAHPLFLRVDDAPESKSSMWVRMEVRPSEARIIPLVG</sequence>
<reference evidence="3 4" key="1">
    <citation type="journal article" date="2013" name="Genome Announc.">
        <title>Complete Genome Sequence of the Thermophilic and Facultatively Chemolithoautotrophic Sulfate Reducer Archaeoglobus sulfaticallidus Strain PM70-1T.</title>
        <authorList>
            <person name="Stokke R."/>
            <person name="Hocking W.P."/>
            <person name="Steinsbu B.O."/>
            <person name="Steen I.H."/>
        </authorList>
    </citation>
    <scope>NUCLEOTIDE SEQUENCE [LARGE SCALE GENOMIC DNA]</scope>
    <source>
        <strain evidence="3">PM70-1</strain>
    </source>
</reference>
<dbReference type="Pfam" id="PF07282">
    <property type="entry name" value="Cas12f1-like_TNB"/>
    <property type="match status" value="1"/>
</dbReference>
<gene>
    <name evidence="3" type="ORF">Asulf_02281</name>
</gene>
<dbReference type="Proteomes" id="UP000013307">
    <property type="component" value="Chromosome"/>
</dbReference>
<organism evidence="3 4">
    <name type="scientific">Archaeoglobus sulfaticallidus PM70-1</name>
    <dbReference type="NCBI Taxonomy" id="387631"/>
    <lineage>
        <taxon>Archaea</taxon>
        <taxon>Methanobacteriati</taxon>
        <taxon>Methanobacteriota</taxon>
        <taxon>Archaeoglobi</taxon>
        <taxon>Archaeoglobales</taxon>
        <taxon>Archaeoglobaceae</taxon>
        <taxon>Archaeoglobus</taxon>
    </lineage>
</organism>